<dbReference type="STRING" id="1130080.SAMN04488113_1114"/>
<protein>
    <recommendedName>
        <fullName evidence="4">Yip1 domain-containing protein</fullName>
    </recommendedName>
</protein>
<evidence type="ECO:0000313" key="2">
    <source>
        <dbReference type="EMBL" id="SEI68762.1"/>
    </source>
</evidence>
<feature type="transmembrane region" description="Helical" evidence="1">
    <location>
        <begin position="125"/>
        <end position="144"/>
    </location>
</feature>
<proteinExistence type="predicted"/>
<organism evidence="2 3">
    <name type="scientific">Alkalibacterium gilvum</name>
    <dbReference type="NCBI Taxonomy" id="1130080"/>
    <lineage>
        <taxon>Bacteria</taxon>
        <taxon>Bacillati</taxon>
        <taxon>Bacillota</taxon>
        <taxon>Bacilli</taxon>
        <taxon>Lactobacillales</taxon>
        <taxon>Carnobacteriaceae</taxon>
        <taxon>Alkalibacterium</taxon>
    </lineage>
</organism>
<evidence type="ECO:0008006" key="4">
    <source>
        <dbReference type="Google" id="ProtNLM"/>
    </source>
</evidence>
<dbReference type="OrthoDB" id="2166686at2"/>
<dbReference type="AlphaFoldDB" id="A0A1H6SYY2"/>
<evidence type="ECO:0000256" key="1">
    <source>
        <dbReference type="SAM" id="Phobius"/>
    </source>
</evidence>
<feature type="transmembrane region" description="Helical" evidence="1">
    <location>
        <begin position="12"/>
        <end position="35"/>
    </location>
</feature>
<keyword evidence="1" id="KW-0812">Transmembrane</keyword>
<keyword evidence="3" id="KW-1185">Reference proteome</keyword>
<sequence length="174" mass="18915">MNNEIARPKKKFPWIALLVFIVALVTSIVVTFNAADLSSDPELTELAELNPDVMSLGIFFGAVFGVIGGLIGIGIQYLVTKFPTQWIAKDTDVYKNEIWSALFYSSAIGVVFELIIILLDIGMGNILSIISNVIITGAFLYLYLSGESKPQHIKKAITIVSAAILLIRIVGIIA</sequence>
<feature type="transmembrane region" description="Helical" evidence="1">
    <location>
        <begin position="101"/>
        <end position="119"/>
    </location>
</feature>
<evidence type="ECO:0000313" key="3">
    <source>
        <dbReference type="Proteomes" id="UP000198564"/>
    </source>
</evidence>
<dbReference type="Proteomes" id="UP000198564">
    <property type="component" value="Unassembled WGS sequence"/>
</dbReference>
<dbReference type="EMBL" id="FNYW01000011">
    <property type="protein sequence ID" value="SEI68762.1"/>
    <property type="molecule type" value="Genomic_DNA"/>
</dbReference>
<feature type="transmembrane region" description="Helical" evidence="1">
    <location>
        <begin position="156"/>
        <end position="173"/>
    </location>
</feature>
<gene>
    <name evidence="2" type="ORF">SAMN04488113_1114</name>
</gene>
<reference evidence="3" key="1">
    <citation type="submission" date="2016-10" db="EMBL/GenBank/DDBJ databases">
        <authorList>
            <person name="Varghese N."/>
            <person name="Submissions S."/>
        </authorList>
    </citation>
    <scope>NUCLEOTIDE SEQUENCE [LARGE SCALE GENOMIC DNA]</scope>
    <source>
        <strain evidence="3">DSM 25751</strain>
    </source>
</reference>
<name>A0A1H6SYY2_9LACT</name>
<feature type="transmembrane region" description="Helical" evidence="1">
    <location>
        <begin position="55"/>
        <end position="80"/>
    </location>
</feature>
<keyword evidence="1" id="KW-0472">Membrane</keyword>
<dbReference type="RefSeq" id="WP_091633909.1">
    <property type="nucleotide sequence ID" value="NZ_FNYW01000011.1"/>
</dbReference>
<keyword evidence="1" id="KW-1133">Transmembrane helix</keyword>
<accession>A0A1H6SYY2</accession>